<protein>
    <recommendedName>
        <fullName evidence="6">Zn(2)-C6 fungal-type domain-containing protein</fullName>
    </recommendedName>
</protein>
<dbReference type="GO" id="GO:0008270">
    <property type="term" value="F:zinc ion binding"/>
    <property type="evidence" value="ECO:0007669"/>
    <property type="project" value="InterPro"/>
</dbReference>
<dbReference type="Pfam" id="PF00172">
    <property type="entry name" value="Zn_clus"/>
    <property type="match status" value="1"/>
</dbReference>
<evidence type="ECO:0000256" key="4">
    <source>
        <dbReference type="ARBA" id="ARBA00023163"/>
    </source>
</evidence>
<dbReference type="CDD" id="cd00067">
    <property type="entry name" value="GAL4"/>
    <property type="match status" value="1"/>
</dbReference>
<feature type="domain" description="Zn(2)-C6 fungal-type" evidence="6">
    <location>
        <begin position="13"/>
        <end position="41"/>
    </location>
</feature>
<dbReference type="Gene3D" id="4.10.240.10">
    <property type="entry name" value="Zn(2)-C6 fungal-type DNA-binding domain"/>
    <property type="match status" value="1"/>
</dbReference>
<dbReference type="Pfam" id="PF11951">
    <property type="entry name" value="Fungal_trans_2"/>
    <property type="match status" value="1"/>
</dbReference>
<name>A0AAD6HZR0_PENCN</name>
<dbReference type="PANTHER" id="PTHR37534">
    <property type="entry name" value="TRANSCRIPTIONAL ACTIVATOR PROTEIN UGA3"/>
    <property type="match status" value="1"/>
</dbReference>
<keyword evidence="8" id="KW-1185">Reference proteome</keyword>
<reference evidence="7" key="2">
    <citation type="submission" date="2023-01" db="EMBL/GenBank/DDBJ databases">
        <authorList>
            <person name="Petersen C."/>
        </authorList>
    </citation>
    <scope>NUCLEOTIDE SEQUENCE</scope>
    <source>
        <strain evidence="7">IBT 15450</strain>
    </source>
</reference>
<dbReference type="GO" id="GO:0045944">
    <property type="term" value="P:positive regulation of transcription by RNA polymerase II"/>
    <property type="evidence" value="ECO:0007669"/>
    <property type="project" value="TreeGrafter"/>
</dbReference>
<accession>A0AAD6HZR0</accession>
<dbReference type="GO" id="GO:0000981">
    <property type="term" value="F:DNA-binding transcription factor activity, RNA polymerase II-specific"/>
    <property type="evidence" value="ECO:0007669"/>
    <property type="project" value="InterPro"/>
</dbReference>
<keyword evidence="5" id="KW-0539">Nucleus</keyword>
<dbReference type="EMBL" id="JAQJZL010000016">
    <property type="protein sequence ID" value="KAJ6023026.1"/>
    <property type="molecule type" value="Genomic_DNA"/>
</dbReference>
<evidence type="ECO:0000313" key="8">
    <source>
        <dbReference type="Proteomes" id="UP001219568"/>
    </source>
</evidence>
<dbReference type="AlphaFoldDB" id="A0AAD6HZR0"/>
<organism evidence="7 8">
    <name type="scientific">Penicillium canescens</name>
    <dbReference type="NCBI Taxonomy" id="5083"/>
    <lineage>
        <taxon>Eukaryota</taxon>
        <taxon>Fungi</taxon>
        <taxon>Dikarya</taxon>
        <taxon>Ascomycota</taxon>
        <taxon>Pezizomycotina</taxon>
        <taxon>Eurotiomycetes</taxon>
        <taxon>Eurotiomycetidae</taxon>
        <taxon>Eurotiales</taxon>
        <taxon>Aspergillaceae</taxon>
        <taxon>Penicillium</taxon>
    </lineage>
</organism>
<dbReference type="GO" id="GO:0005634">
    <property type="term" value="C:nucleus"/>
    <property type="evidence" value="ECO:0007669"/>
    <property type="project" value="UniProtKB-SubCell"/>
</dbReference>
<dbReference type="InterPro" id="IPR036864">
    <property type="entry name" value="Zn2-C6_fun-type_DNA-bd_sf"/>
</dbReference>
<sequence>MSERPTKQPPTKDCPTCQRRRIKCDRGLPGCYKCSKRNLECPGYGLKLKWIEGVASRGNLRGRSIPAANAPNATSQPSHHWPQLSTTTNDINTQNISISHRYTSSHSGPLSLPHFLPSPLSELCLAQSRPLHVSRLVSWFNERVAPRLAWVPQQNAWRRMILPMAENSETVLSSILAIAAHDLASEYHSDDVGSQTYHQMSKMYQNKSLALLAKELKTLSASSSSGSDVSASSAFTLASVIILCNNEFMQPQRAGWRVHLAAAREVILASKNRSHPHKQLTSIEEFLMIEFYEASVWANLTTFDDSSEDVKPFPHSKENAVFTDFVRVIDEITQLERLRFRSQSHSFPYHSGPSPAVIMQINSARYSMIHLAETINFHAEEDRRTFQLVVLMYYHATLIYSCQALGEPPTRDFNANSSRNEILKYLQSLSGMRIDLFAQDLVWPLFMAGTELRGNPEAQNLIRGGFHSVMQFSRTLDRARVLSFLESWWKNPGAYVSWIDMARTQYRSSHCDFLVV</sequence>
<evidence type="ECO:0000259" key="6">
    <source>
        <dbReference type="PROSITE" id="PS50048"/>
    </source>
</evidence>
<dbReference type="SUPFAM" id="SSF57701">
    <property type="entry name" value="Zn2/Cys6 DNA-binding domain"/>
    <property type="match status" value="1"/>
</dbReference>
<dbReference type="GO" id="GO:0000976">
    <property type="term" value="F:transcription cis-regulatory region binding"/>
    <property type="evidence" value="ECO:0007669"/>
    <property type="project" value="TreeGrafter"/>
</dbReference>
<evidence type="ECO:0000256" key="2">
    <source>
        <dbReference type="ARBA" id="ARBA00023015"/>
    </source>
</evidence>
<evidence type="ECO:0000256" key="3">
    <source>
        <dbReference type="ARBA" id="ARBA00023125"/>
    </source>
</evidence>
<reference evidence="7" key="1">
    <citation type="journal article" date="2023" name="IMA Fungus">
        <title>Comparative genomic study of the Penicillium genus elucidates a diverse pangenome and 15 lateral gene transfer events.</title>
        <authorList>
            <person name="Petersen C."/>
            <person name="Sorensen T."/>
            <person name="Nielsen M.R."/>
            <person name="Sondergaard T.E."/>
            <person name="Sorensen J.L."/>
            <person name="Fitzpatrick D.A."/>
            <person name="Frisvad J.C."/>
            <person name="Nielsen K.L."/>
        </authorList>
    </citation>
    <scope>NUCLEOTIDE SEQUENCE</scope>
    <source>
        <strain evidence="7">IBT 15450</strain>
    </source>
</reference>
<keyword evidence="4" id="KW-0804">Transcription</keyword>
<evidence type="ECO:0000313" key="7">
    <source>
        <dbReference type="EMBL" id="KAJ6023026.1"/>
    </source>
</evidence>
<dbReference type="SMART" id="SM00066">
    <property type="entry name" value="GAL4"/>
    <property type="match status" value="1"/>
</dbReference>
<evidence type="ECO:0000256" key="1">
    <source>
        <dbReference type="ARBA" id="ARBA00004123"/>
    </source>
</evidence>
<proteinExistence type="predicted"/>
<keyword evidence="2" id="KW-0805">Transcription regulation</keyword>
<dbReference type="InterPro" id="IPR021858">
    <property type="entry name" value="Fun_TF"/>
</dbReference>
<comment type="caution">
    <text evidence="7">The sequence shown here is derived from an EMBL/GenBank/DDBJ whole genome shotgun (WGS) entry which is preliminary data.</text>
</comment>
<comment type="subcellular location">
    <subcellularLocation>
        <location evidence="1">Nucleus</location>
    </subcellularLocation>
</comment>
<dbReference type="PANTHER" id="PTHR37534:SF15">
    <property type="entry name" value="ZN(II)2CYS6 TRANSCRIPTION FACTOR (EUROFUNG)"/>
    <property type="match status" value="1"/>
</dbReference>
<dbReference type="PROSITE" id="PS50048">
    <property type="entry name" value="ZN2_CY6_FUNGAL_2"/>
    <property type="match status" value="1"/>
</dbReference>
<gene>
    <name evidence="7" type="ORF">N7460_013421</name>
</gene>
<dbReference type="Proteomes" id="UP001219568">
    <property type="component" value="Unassembled WGS sequence"/>
</dbReference>
<evidence type="ECO:0000256" key="5">
    <source>
        <dbReference type="ARBA" id="ARBA00023242"/>
    </source>
</evidence>
<dbReference type="InterPro" id="IPR001138">
    <property type="entry name" value="Zn2Cys6_DnaBD"/>
</dbReference>
<keyword evidence="3" id="KW-0238">DNA-binding</keyword>